<evidence type="ECO:0000313" key="2">
    <source>
        <dbReference type="Proteomes" id="UP000268529"/>
    </source>
</evidence>
<dbReference type="Proteomes" id="UP000268529">
    <property type="component" value="Chromosome"/>
</dbReference>
<dbReference type="AlphaFoldDB" id="A0AAX3FQI0"/>
<gene>
    <name evidence="1" type="ORF">NCTC8529_02150</name>
</gene>
<organism evidence="1 2">
    <name type="scientific">Actinobacillus equuli</name>
    <dbReference type="NCBI Taxonomy" id="718"/>
    <lineage>
        <taxon>Bacteria</taxon>
        <taxon>Pseudomonadati</taxon>
        <taxon>Pseudomonadota</taxon>
        <taxon>Gammaproteobacteria</taxon>
        <taxon>Pasteurellales</taxon>
        <taxon>Pasteurellaceae</taxon>
        <taxon>Actinobacillus</taxon>
    </lineage>
</organism>
<proteinExistence type="predicted"/>
<accession>A0AAX3FQI0</accession>
<reference evidence="1 2" key="1">
    <citation type="submission" date="2018-12" db="EMBL/GenBank/DDBJ databases">
        <authorList>
            <consortium name="Pathogen Informatics"/>
        </authorList>
    </citation>
    <scope>NUCLEOTIDE SEQUENCE [LARGE SCALE GENOMIC DNA]</scope>
    <source>
        <strain evidence="1 2">NCTC8529</strain>
    </source>
</reference>
<dbReference type="GeneID" id="92744749"/>
<evidence type="ECO:0000313" key="1">
    <source>
        <dbReference type="EMBL" id="VEE93006.1"/>
    </source>
</evidence>
<protein>
    <submittedName>
        <fullName evidence="1">Uncharacterized protein</fullName>
    </submittedName>
</protein>
<name>A0AAX3FQI0_ACTEU</name>
<dbReference type="RefSeq" id="WP_231554686.1">
    <property type="nucleotide sequence ID" value="NZ_LR134310.1"/>
</dbReference>
<dbReference type="EMBL" id="LR134310">
    <property type="protein sequence ID" value="VEE93006.1"/>
    <property type="molecule type" value="Genomic_DNA"/>
</dbReference>
<sequence>MIKELTEQDLEVNRVYSAKRPRTYGFRRYLNDRQIIWLGKGVVQYDSISVKPGQNYPKVTIEDFLKWAKEDVTDLMPEEDWRTE</sequence>